<dbReference type="PANTHER" id="PTHR12815">
    <property type="entry name" value="SORTING AND ASSEMBLY MACHINERY SAMM50 PROTEIN FAMILY MEMBER"/>
    <property type="match status" value="1"/>
</dbReference>
<dbReference type="PIRSF" id="PIRSF006076">
    <property type="entry name" value="OM_assembly_OMP85"/>
    <property type="match status" value="1"/>
</dbReference>
<dbReference type="GO" id="GO:1990063">
    <property type="term" value="C:Bam protein complex"/>
    <property type="evidence" value="ECO:0007669"/>
    <property type="project" value="TreeGrafter"/>
</dbReference>
<dbReference type="RefSeq" id="WP_258332574.1">
    <property type="nucleotide sequence ID" value="NZ_JAPTGG010000012.1"/>
</dbReference>
<keyword evidence="4 8" id="KW-0732">Signal</keyword>
<gene>
    <name evidence="8 11" type="primary">bamA</name>
    <name evidence="11" type="ORF">O0V09_14450</name>
</gene>
<feature type="chain" id="PRO_5039966485" description="Outer membrane protein assembly factor BamA" evidence="8">
    <location>
        <begin position="24"/>
        <end position="878"/>
    </location>
</feature>
<dbReference type="HAMAP" id="MF_01430">
    <property type="entry name" value="OM_assembly_BamA"/>
    <property type="match status" value="1"/>
</dbReference>
<keyword evidence="3 8" id="KW-0812">Transmembrane</keyword>
<evidence type="ECO:0000256" key="8">
    <source>
        <dbReference type="HAMAP-Rule" id="MF_01430"/>
    </source>
</evidence>
<feature type="signal peptide" evidence="8">
    <location>
        <begin position="1"/>
        <end position="23"/>
    </location>
</feature>
<sequence length="878" mass="97438" precursor="true">MRRFLTVFLLAPLWLFSSISVHAEESFVVSDIRVQGLQRVSAASVFTSVPINVGDTVDQAAISNAIRSLFRSGNYDDVEIGRDGTVLVVAVVERPSISEIVLEGNKAIKSEALLEGLKGAGLAEGQVFKRSTLETMKLELTRQYVSQGRYDAGIDTEVVSLPRNRVAVNINIDEGNTAAIKHINIVGNKDFSEEELLDLVELSTTGFWSWITSDDKYAKEALAGDLETLKSFYLDRGYLTFAIDSTQVTVTPDRKAVYITINIKEGEVYTVDKVDLSGDLVVKEEQLWPFVLIQSGQTFSQTAVTNSEEWLTKRLGNDGYNFAKVETITDIDQENQTVNLKFFIDPGKRTYVRRIEFDGNSKTADEVLRREMRQMEGAPASSSRIEQSRIRLDRLGYFKDAKVETLEVPGSDDQIDIKYKVEEQPSGSIGASIGYSQDSGIIFGANVQQDNVLGTGKQVGIGLNKSRYMTNVRFSYTNPYYTEDGVSRGFSVFYRKADLSEINVSNYTTNTLGTSMNFSYPIKETERVGYSFTYTNTEIEAGDFAVQEIFASPRADSDFINHYYDSEFAGNVNGVSTYAQAELPKTFDPVANADLLTPPTQPGFIDLYGNEFNDFTFTTSWSQSTLNRGRMATRGASQSLALEVTIPGSDLEFYKLTYTGQVFLPITNNWIVRLRGDLGYGDGFGDVEELPFFQNFYSGGFGSVRGFKSNTLGPRSTPALRYDRGQAVVAVCSQTDVDNSVSNCSVVGQAKQLDDKFSYIASDGSFNASSVDNKPDPFGGNLLVEASVELLFPLPFIKDQSSIRSAFYFDVGNVFSTDCRATQVNCTNFDMDELRYSVGVGMTWITGFGPLTFSYSKPMNESEYDETENFQFSLGRSF</sequence>
<evidence type="ECO:0000256" key="9">
    <source>
        <dbReference type="NCBIfam" id="TIGR03303"/>
    </source>
</evidence>
<feature type="domain" description="POTRA" evidence="10">
    <location>
        <begin position="95"/>
        <end position="175"/>
    </location>
</feature>
<dbReference type="PANTHER" id="PTHR12815:SF23">
    <property type="entry name" value="OUTER MEMBRANE PROTEIN ASSEMBLY FACTOR BAMA"/>
    <property type="match status" value="1"/>
</dbReference>
<comment type="subcellular location">
    <subcellularLocation>
        <location evidence="8">Cell outer membrane</location>
    </subcellularLocation>
    <subcellularLocation>
        <location evidence="1">Membrane</location>
    </subcellularLocation>
</comment>
<feature type="domain" description="POTRA" evidence="10">
    <location>
        <begin position="27"/>
        <end position="94"/>
    </location>
</feature>
<keyword evidence="2 8" id="KW-1134">Transmembrane beta strand</keyword>
<dbReference type="FunFam" id="3.10.20.310:FF:000002">
    <property type="entry name" value="Outer membrane protein assembly factor BamA"/>
    <property type="match status" value="1"/>
</dbReference>
<dbReference type="GO" id="GO:0051205">
    <property type="term" value="P:protein insertion into membrane"/>
    <property type="evidence" value="ECO:0007669"/>
    <property type="project" value="UniProtKB-UniRule"/>
</dbReference>
<accession>A0A9J6RPY4</accession>
<proteinExistence type="inferred from homology"/>
<evidence type="ECO:0000256" key="5">
    <source>
        <dbReference type="ARBA" id="ARBA00022737"/>
    </source>
</evidence>
<organism evidence="11 12">
    <name type="scientific">Dasania phycosphaerae</name>
    <dbReference type="NCBI Taxonomy" id="2950436"/>
    <lineage>
        <taxon>Bacteria</taxon>
        <taxon>Pseudomonadati</taxon>
        <taxon>Pseudomonadota</taxon>
        <taxon>Gammaproteobacteria</taxon>
        <taxon>Cellvibrionales</taxon>
        <taxon>Spongiibacteraceae</taxon>
        <taxon>Dasania</taxon>
    </lineage>
</organism>
<evidence type="ECO:0000256" key="7">
    <source>
        <dbReference type="ARBA" id="ARBA00023237"/>
    </source>
</evidence>
<evidence type="ECO:0000256" key="6">
    <source>
        <dbReference type="ARBA" id="ARBA00023136"/>
    </source>
</evidence>
<reference evidence="11 12" key="1">
    <citation type="submission" date="2022-12" db="EMBL/GenBank/DDBJ databases">
        <title>Dasania phycosphaerae sp. nov., isolated from particulate material of the south coast of Korea.</title>
        <authorList>
            <person name="Jiang Y."/>
        </authorList>
    </citation>
    <scope>NUCLEOTIDE SEQUENCE [LARGE SCALE GENOMIC DNA]</scope>
    <source>
        <strain evidence="11 12">GY-19</strain>
    </source>
</reference>
<comment type="similarity">
    <text evidence="8">Belongs to the BamA family.</text>
</comment>
<dbReference type="AlphaFoldDB" id="A0A9J6RPY4"/>
<dbReference type="FunFam" id="3.10.20.310:FF:000001">
    <property type="entry name" value="Outer membrane protein assembly factor BamA"/>
    <property type="match status" value="1"/>
</dbReference>
<keyword evidence="12" id="KW-1185">Reference proteome</keyword>
<dbReference type="InterPro" id="IPR000184">
    <property type="entry name" value="Bac_surfAg_D15"/>
</dbReference>
<keyword evidence="6 8" id="KW-0472">Membrane</keyword>
<keyword evidence="5 8" id="KW-0677">Repeat</keyword>
<comment type="caution">
    <text evidence="11">The sequence shown here is derived from an EMBL/GenBank/DDBJ whole genome shotgun (WGS) entry which is preliminary data.</text>
</comment>
<dbReference type="GO" id="GO:0043165">
    <property type="term" value="P:Gram-negative-bacterium-type cell outer membrane assembly"/>
    <property type="evidence" value="ECO:0007669"/>
    <property type="project" value="UniProtKB-UniRule"/>
</dbReference>
<dbReference type="Gene3D" id="2.40.160.50">
    <property type="entry name" value="membrane protein fhac: a member of the omp85/tpsb transporter family"/>
    <property type="match status" value="1"/>
</dbReference>
<name>A0A9J6RPY4_9GAMM</name>
<dbReference type="InterPro" id="IPR034746">
    <property type="entry name" value="POTRA"/>
</dbReference>
<dbReference type="Proteomes" id="UP001069090">
    <property type="component" value="Unassembled WGS sequence"/>
</dbReference>
<evidence type="ECO:0000256" key="4">
    <source>
        <dbReference type="ARBA" id="ARBA00022729"/>
    </source>
</evidence>
<feature type="domain" description="POTRA" evidence="10">
    <location>
        <begin position="350"/>
        <end position="424"/>
    </location>
</feature>
<dbReference type="PROSITE" id="PS51779">
    <property type="entry name" value="POTRA"/>
    <property type="match status" value="4"/>
</dbReference>
<dbReference type="Pfam" id="PF07244">
    <property type="entry name" value="POTRA"/>
    <property type="match status" value="4"/>
</dbReference>
<evidence type="ECO:0000256" key="1">
    <source>
        <dbReference type="ARBA" id="ARBA00004370"/>
    </source>
</evidence>
<dbReference type="FunFam" id="3.10.20.310:FF:000003">
    <property type="entry name" value="Outer membrane protein assembly factor BamA"/>
    <property type="match status" value="1"/>
</dbReference>
<evidence type="ECO:0000256" key="3">
    <source>
        <dbReference type="ARBA" id="ARBA00022692"/>
    </source>
</evidence>
<dbReference type="Pfam" id="PF01103">
    <property type="entry name" value="Omp85"/>
    <property type="match status" value="1"/>
</dbReference>
<feature type="domain" description="POTRA" evidence="10">
    <location>
        <begin position="178"/>
        <end position="266"/>
    </location>
</feature>
<evidence type="ECO:0000313" key="11">
    <source>
        <dbReference type="EMBL" id="MCZ0866410.1"/>
    </source>
</evidence>
<dbReference type="EMBL" id="JAPTGG010000012">
    <property type="protein sequence ID" value="MCZ0866410.1"/>
    <property type="molecule type" value="Genomic_DNA"/>
</dbReference>
<evidence type="ECO:0000256" key="2">
    <source>
        <dbReference type="ARBA" id="ARBA00022452"/>
    </source>
</evidence>
<comment type="function">
    <text evidence="8">Part of the outer membrane protein assembly complex, which is involved in assembly and insertion of beta-barrel proteins into the outer membrane.</text>
</comment>
<comment type="subunit">
    <text evidence="8">Part of the Bam complex.</text>
</comment>
<protein>
    <recommendedName>
        <fullName evidence="8 9">Outer membrane protein assembly factor BamA</fullName>
    </recommendedName>
</protein>
<dbReference type="InterPro" id="IPR039910">
    <property type="entry name" value="D15-like"/>
</dbReference>
<dbReference type="Gene3D" id="3.10.20.310">
    <property type="entry name" value="membrane protein fhac"/>
    <property type="match status" value="5"/>
</dbReference>
<keyword evidence="7 8" id="KW-0998">Cell outer membrane</keyword>
<evidence type="ECO:0000313" key="12">
    <source>
        <dbReference type="Proteomes" id="UP001069090"/>
    </source>
</evidence>
<evidence type="ECO:0000259" key="10">
    <source>
        <dbReference type="PROSITE" id="PS51779"/>
    </source>
</evidence>
<dbReference type="InterPro" id="IPR010827">
    <property type="entry name" value="BamA/TamA_POTRA"/>
</dbReference>
<dbReference type="NCBIfam" id="TIGR03303">
    <property type="entry name" value="OM_YaeT"/>
    <property type="match status" value="1"/>
</dbReference>
<dbReference type="InterPro" id="IPR023707">
    <property type="entry name" value="OM_assembly_BamA"/>
</dbReference>